<gene>
    <name evidence="3" type="ORF">SAMN05421870_104443</name>
</gene>
<evidence type="ECO:0000313" key="3">
    <source>
        <dbReference type="EMBL" id="SER82794.1"/>
    </source>
</evidence>
<dbReference type="RefSeq" id="WP_075000202.1">
    <property type="nucleotide sequence ID" value="NZ_FOGO01000004.1"/>
</dbReference>
<feature type="region of interest" description="Disordered" evidence="1">
    <location>
        <begin position="23"/>
        <end position="48"/>
    </location>
</feature>
<proteinExistence type="predicted"/>
<sequence length="72" mass="7695">MTSSTDLPVTIWRRSSYSGQNGGNCLEMAADHPGPTLPVRDSKNPTGPALLIPTPAWQAFIIQVRADGFGRA</sequence>
<reference evidence="4" key="1">
    <citation type="submission" date="2016-10" db="EMBL/GenBank/DDBJ databases">
        <authorList>
            <person name="Varghese N."/>
            <person name="Submissions S."/>
        </authorList>
    </citation>
    <scope>NUCLEOTIDE SEQUENCE [LARGE SCALE GENOMIC DNA]</scope>
    <source>
        <strain evidence="4">CGMCC 4.6825</strain>
    </source>
</reference>
<evidence type="ECO:0000256" key="1">
    <source>
        <dbReference type="SAM" id="MobiDB-lite"/>
    </source>
</evidence>
<organism evidence="3 4">
    <name type="scientific">Streptomyces qinglanensis</name>
    <dbReference type="NCBI Taxonomy" id="943816"/>
    <lineage>
        <taxon>Bacteria</taxon>
        <taxon>Bacillati</taxon>
        <taxon>Actinomycetota</taxon>
        <taxon>Actinomycetes</taxon>
        <taxon>Kitasatosporales</taxon>
        <taxon>Streptomycetaceae</taxon>
        <taxon>Streptomyces</taxon>
    </lineage>
</organism>
<dbReference type="Pfam" id="PF04149">
    <property type="entry name" value="DUF397"/>
    <property type="match status" value="1"/>
</dbReference>
<dbReference type="Proteomes" id="UP000182841">
    <property type="component" value="Unassembled WGS sequence"/>
</dbReference>
<dbReference type="AlphaFoldDB" id="A0A1H9SCR4"/>
<dbReference type="OrthoDB" id="4316979at2"/>
<dbReference type="STRING" id="943816.AN217_19240"/>
<evidence type="ECO:0000259" key="2">
    <source>
        <dbReference type="Pfam" id="PF04149"/>
    </source>
</evidence>
<accession>A0A1H9SCR4</accession>
<dbReference type="InterPro" id="IPR007278">
    <property type="entry name" value="DUF397"/>
</dbReference>
<keyword evidence="4" id="KW-1185">Reference proteome</keyword>
<dbReference type="EMBL" id="FOGO01000004">
    <property type="protein sequence ID" value="SER82794.1"/>
    <property type="molecule type" value="Genomic_DNA"/>
</dbReference>
<feature type="domain" description="DUF397" evidence="2">
    <location>
        <begin position="12"/>
        <end position="65"/>
    </location>
</feature>
<protein>
    <recommendedName>
        <fullName evidence="2">DUF397 domain-containing protein</fullName>
    </recommendedName>
</protein>
<name>A0A1H9SCR4_9ACTN</name>
<evidence type="ECO:0000313" key="4">
    <source>
        <dbReference type="Proteomes" id="UP000182841"/>
    </source>
</evidence>